<keyword evidence="9 10" id="KW-0739">Sodium transport</keyword>
<comment type="subcellular location">
    <subcellularLocation>
        <location evidence="1 10">Cell membrane</location>
        <topology evidence="1 10">Multi-pass membrane protein</topology>
    </subcellularLocation>
</comment>
<sequence>MELLTLMGVLAGALGLTAIARRFNLSAPLLVVVAALAVSFIPGVPWVQMEPELILTLVLPPLLYSTARESSFAQFKAAARPIIGLGVVLVVVTALVVGFVVHLLLPDLPLASAFVLGAVVAPPDAVTAAAIGRRQRLPRRLMTVLTGESLVNDAAALTLYKIGLAAVLGAAGSLGHGFLVFLVAAVLGIGVGLAAAVLVSYIRRKLDDPLMESVFGIIVPFAVYVVAEHLHPFSKDFSGSGVLAVVAAGLYLGDRSLYAGSATRVQDSSIWATLDVLLEALVFALMGLQLPFVLESANENARGNWQLFASAIAILAVTIAIRIPYVFLNAYLPHALRLFGRERERPPTRNLLVLSWAGMRGVVTLAAAAGVPLSTHAGQPFPGRDEIQLFAFVVAIGTVLIQGLTLPAVIRKLGVHDKDDAEQDAEEEMAAREAAMHAAVARLDELAPELCQRLDIPPEKADRLVNRLRALVETRYRGAVAAISLSAEERESSPHAAFVQARRELLLVQRETMLGQRAEGKLDDEVLRKVLRELDLEELALSDTLTARLS</sequence>
<dbReference type="GO" id="GO:0051453">
    <property type="term" value="P:regulation of intracellular pH"/>
    <property type="evidence" value="ECO:0007669"/>
    <property type="project" value="TreeGrafter"/>
</dbReference>
<keyword evidence="3 10" id="KW-1003">Cell membrane</keyword>
<feature type="transmembrane region" description="Helical" evidence="10">
    <location>
        <begin position="239"/>
        <end position="258"/>
    </location>
</feature>
<dbReference type="NCBIfam" id="TIGR00831">
    <property type="entry name" value="a_cpa1"/>
    <property type="match status" value="1"/>
</dbReference>
<feature type="transmembrane region" description="Helical" evidence="10">
    <location>
        <begin position="351"/>
        <end position="369"/>
    </location>
</feature>
<keyword evidence="13" id="KW-1185">Reference proteome</keyword>
<feature type="transmembrane region" description="Helical" evidence="10">
    <location>
        <begin position="153"/>
        <end position="172"/>
    </location>
</feature>
<accession>A0A076N289</accession>
<proteinExistence type="inferred from homology"/>
<evidence type="ECO:0000256" key="5">
    <source>
        <dbReference type="ARBA" id="ARBA00022989"/>
    </source>
</evidence>
<dbReference type="KEGG" id="amq:AMETH_6851"/>
<keyword evidence="6 10" id="KW-0915">Sodium</keyword>
<organism evidence="12 13">
    <name type="scientific">Amycolatopsis methanolica 239</name>
    <dbReference type="NCBI Taxonomy" id="1068978"/>
    <lineage>
        <taxon>Bacteria</taxon>
        <taxon>Bacillati</taxon>
        <taxon>Actinomycetota</taxon>
        <taxon>Actinomycetes</taxon>
        <taxon>Pseudonocardiales</taxon>
        <taxon>Pseudonocardiaceae</taxon>
        <taxon>Amycolatopsis</taxon>
        <taxon>Amycolatopsis methanolica group</taxon>
    </lineage>
</organism>
<dbReference type="HOGENOM" id="CLU_005912_8_2_11"/>
<evidence type="ECO:0000256" key="3">
    <source>
        <dbReference type="ARBA" id="ARBA00022475"/>
    </source>
</evidence>
<dbReference type="GO" id="GO:0098719">
    <property type="term" value="P:sodium ion import across plasma membrane"/>
    <property type="evidence" value="ECO:0007669"/>
    <property type="project" value="TreeGrafter"/>
</dbReference>
<keyword evidence="2 10" id="KW-0813">Transport</keyword>
<dbReference type="PATRIC" id="fig|1068978.7.peg.7360"/>
<feature type="transmembrane region" description="Helical" evidence="10">
    <location>
        <begin position="305"/>
        <end position="330"/>
    </location>
</feature>
<dbReference type="AlphaFoldDB" id="A0A076N289"/>
<evidence type="ECO:0000313" key="12">
    <source>
        <dbReference type="EMBL" id="AIJ26943.1"/>
    </source>
</evidence>
<evidence type="ECO:0000256" key="7">
    <source>
        <dbReference type="ARBA" id="ARBA00023065"/>
    </source>
</evidence>
<keyword evidence="4 10" id="KW-0812">Transmembrane</keyword>
<dbReference type="Gene3D" id="6.10.140.1330">
    <property type="match status" value="1"/>
</dbReference>
<dbReference type="PANTHER" id="PTHR10110">
    <property type="entry name" value="SODIUM/HYDROGEN EXCHANGER"/>
    <property type="match status" value="1"/>
</dbReference>
<keyword evidence="5 10" id="KW-1133">Transmembrane helix</keyword>
<evidence type="ECO:0000256" key="2">
    <source>
        <dbReference type="ARBA" id="ARBA00022448"/>
    </source>
</evidence>
<feature type="transmembrane region" description="Helical" evidence="10">
    <location>
        <begin position="111"/>
        <end position="132"/>
    </location>
</feature>
<dbReference type="eggNOG" id="COG0025">
    <property type="taxonomic scope" value="Bacteria"/>
</dbReference>
<dbReference type="EMBL" id="CP009110">
    <property type="protein sequence ID" value="AIJ26943.1"/>
    <property type="molecule type" value="Genomic_DNA"/>
</dbReference>
<dbReference type="STRING" id="1068978.AMETH_6851"/>
<feature type="transmembrane region" description="Helical" evidence="10">
    <location>
        <begin position="209"/>
        <end position="227"/>
    </location>
</feature>
<dbReference type="GO" id="GO:0015385">
    <property type="term" value="F:sodium:proton antiporter activity"/>
    <property type="evidence" value="ECO:0007669"/>
    <property type="project" value="InterPro"/>
</dbReference>
<comment type="function">
    <text evidence="10">Na(+)/H(+) antiporter that extrudes sodium in exchange for external protons.</text>
</comment>
<dbReference type="InterPro" id="IPR004705">
    <property type="entry name" value="Cation/H_exchanger_CPA1_bac"/>
</dbReference>
<keyword evidence="7 10" id="KW-0406">Ion transport</keyword>
<keyword evidence="8 10" id="KW-0472">Membrane</keyword>
<evidence type="ECO:0000256" key="1">
    <source>
        <dbReference type="ARBA" id="ARBA00004651"/>
    </source>
</evidence>
<feature type="transmembrane region" description="Helical" evidence="10">
    <location>
        <begin position="82"/>
        <end position="105"/>
    </location>
</feature>
<evidence type="ECO:0000256" key="4">
    <source>
        <dbReference type="ARBA" id="ARBA00022692"/>
    </source>
</evidence>
<keyword evidence="10" id="KW-0050">Antiport</keyword>
<dbReference type="GO" id="GO:0015386">
    <property type="term" value="F:potassium:proton antiporter activity"/>
    <property type="evidence" value="ECO:0007669"/>
    <property type="project" value="TreeGrafter"/>
</dbReference>
<feature type="transmembrane region" description="Helical" evidence="10">
    <location>
        <begin position="178"/>
        <end position="202"/>
    </location>
</feature>
<reference evidence="12 13" key="1">
    <citation type="submission" date="2014-07" db="EMBL/GenBank/DDBJ databases">
        <title>Whole Genome Sequence of the Amycolatopsis methanolica 239.</title>
        <authorList>
            <person name="Tang B."/>
        </authorList>
    </citation>
    <scope>NUCLEOTIDE SEQUENCE [LARGE SCALE GENOMIC DNA]</scope>
    <source>
        <strain evidence="12 13">239</strain>
    </source>
</reference>
<evidence type="ECO:0000256" key="6">
    <source>
        <dbReference type="ARBA" id="ARBA00023053"/>
    </source>
</evidence>
<evidence type="ECO:0000256" key="8">
    <source>
        <dbReference type="ARBA" id="ARBA00023136"/>
    </source>
</evidence>
<dbReference type="InterPro" id="IPR018422">
    <property type="entry name" value="Cation/H_exchanger_CPA1"/>
</dbReference>
<dbReference type="RefSeq" id="WP_017985717.1">
    <property type="nucleotide sequence ID" value="NZ_AQUL01000001.1"/>
</dbReference>
<dbReference type="GO" id="GO:0005886">
    <property type="term" value="C:plasma membrane"/>
    <property type="evidence" value="ECO:0007669"/>
    <property type="project" value="UniProtKB-SubCell"/>
</dbReference>
<dbReference type="PANTHER" id="PTHR10110:SF86">
    <property type="entry name" value="SODIUM_HYDROGEN EXCHANGER 7"/>
    <property type="match status" value="1"/>
</dbReference>
<name>A0A076N289_AMYME</name>
<protein>
    <submittedName>
        <fullName evidence="12">Na+/H+ antiporter</fullName>
    </submittedName>
</protein>
<feature type="transmembrane region" description="Helical" evidence="10">
    <location>
        <begin position="25"/>
        <end position="47"/>
    </location>
</feature>
<dbReference type="Proteomes" id="UP000062973">
    <property type="component" value="Chromosome"/>
</dbReference>
<evidence type="ECO:0000313" key="13">
    <source>
        <dbReference type="Proteomes" id="UP000062973"/>
    </source>
</evidence>
<feature type="transmembrane region" description="Helical" evidence="10">
    <location>
        <begin position="389"/>
        <end position="410"/>
    </location>
</feature>
<dbReference type="Pfam" id="PF00999">
    <property type="entry name" value="Na_H_Exchanger"/>
    <property type="match status" value="1"/>
</dbReference>
<feature type="transmembrane region" description="Helical" evidence="10">
    <location>
        <begin position="270"/>
        <end position="293"/>
    </location>
</feature>
<evidence type="ECO:0000256" key="9">
    <source>
        <dbReference type="ARBA" id="ARBA00023201"/>
    </source>
</evidence>
<comment type="similarity">
    <text evidence="10">Belongs to the monovalent cation:proton antiporter 1 (CPA1) transporter (TC 2.A.36) family.</text>
</comment>
<evidence type="ECO:0000256" key="10">
    <source>
        <dbReference type="RuleBase" id="RU366002"/>
    </source>
</evidence>
<dbReference type="InterPro" id="IPR006153">
    <property type="entry name" value="Cation/H_exchanger_TM"/>
</dbReference>
<evidence type="ECO:0000259" key="11">
    <source>
        <dbReference type="Pfam" id="PF00999"/>
    </source>
</evidence>
<dbReference type="OrthoDB" id="57886at2"/>
<gene>
    <name evidence="12" type="primary">nha</name>
    <name evidence="12" type="ORF">AMETH_6851</name>
</gene>
<feature type="domain" description="Cation/H+ exchanger transmembrane" evidence="11">
    <location>
        <begin position="15"/>
        <end position="411"/>
    </location>
</feature>